<evidence type="ECO:0000313" key="4">
    <source>
        <dbReference type="Proteomes" id="UP000294614"/>
    </source>
</evidence>
<comment type="caution">
    <text evidence="3">The sequence shown here is derived from an EMBL/GenBank/DDBJ whole genome shotgun (WGS) entry which is preliminary data.</text>
</comment>
<evidence type="ECO:0000256" key="2">
    <source>
        <dbReference type="ARBA" id="ARBA00022679"/>
    </source>
</evidence>
<dbReference type="CDD" id="cd02440">
    <property type="entry name" value="AdoMet_MTases"/>
    <property type="match status" value="1"/>
</dbReference>
<dbReference type="PIRSF" id="PIRSF004553">
    <property type="entry name" value="CHP00095"/>
    <property type="match status" value="1"/>
</dbReference>
<dbReference type="GO" id="GO:0008168">
    <property type="term" value="F:methyltransferase activity"/>
    <property type="evidence" value="ECO:0007669"/>
    <property type="project" value="UniProtKB-KW"/>
</dbReference>
<name>A0A4R1KC54_9BACT</name>
<dbReference type="GO" id="GO:0003676">
    <property type="term" value="F:nucleic acid binding"/>
    <property type="evidence" value="ECO:0007669"/>
    <property type="project" value="InterPro"/>
</dbReference>
<dbReference type="EMBL" id="SMGG01000003">
    <property type="protein sequence ID" value="TCK61610.1"/>
    <property type="molecule type" value="Genomic_DNA"/>
</dbReference>
<dbReference type="Pfam" id="PF03602">
    <property type="entry name" value="Cons_hypoth95"/>
    <property type="match status" value="1"/>
</dbReference>
<dbReference type="SUPFAM" id="SSF53335">
    <property type="entry name" value="S-adenosyl-L-methionine-dependent methyltransferases"/>
    <property type="match status" value="1"/>
</dbReference>
<dbReference type="InterPro" id="IPR002052">
    <property type="entry name" value="DNA_methylase_N6_adenine_CS"/>
</dbReference>
<dbReference type="Proteomes" id="UP000294614">
    <property type="component" value="Unassembled WGS sequence"/>
</dbReference>
<dbReference type="Gene3D" id="3.40.50.150">
    <property type="entry name" value="Vaccinia Virus protein VP39"/>
    <property type="match status" value="1"/>
</dbReference>
<sequence length="161" mass="18008">MSVRPTTDKVRNAVFSVLFDRVDEANVLDLFCGTGSYGIEALSRGAERAVFIDTDVTYVKKNLKDLEECTEVIKGDVMKILPTVTRKFDIIFIDPPYGEYPPKALLSIISDNELLAEGGVIVFEESFRSPFDIANTGFFIENEKKYGDTKIYYLVPDGGDI</sequence>
<keyword evidence="1 3" id="KW-0489">Methyltransferase</keyword>
<dbReference type="InterPro" id="IPR029063">
    <property type="entry name" value="SAM-dependent_MTases_sf"/>
</dbReference>
<keyword evidence="2 3" id="KW-0808">Transferase</keyword>
<dbReference type="PANTHER" id="PTHR43542">
    <property type="entry name" value="METHYLTRANSFERASE"/>
    <property type="match status" value="1"/>
</dbReference>
<dbReference type="NCBIfam" id="TIGR00095">
    <property type="entry name" value="16S rRNA (guanine(966)-N(2))-methyltransferase RsmD"/>
    <property type="match status" value="1"/>
</dbReference>
<dbReference type="GO" id="GO:0031167">
    <property type="term" value="P:rRNA methylation"/>
    <property type="evidence" value="ECO:0007669"/>
    <property type="project" value="InterPro"/>
</dbReference>
<keyword evidence="4" id="KW-1185">Reference proteome</keyword>
<gene>
    <name evidence="3" type="ORF">C8D98_0112</name>
</gene>
<dbReference type="PROSITE" id="PS00092">
    <property type="entry name" value="N6_MTASE"/>
    <property type="match status" value="1"/>
</dbReference>
<dbReference type="RefSeq" id="WP_244944556.1">
    <property type="nucleotide sequence ID" value="NZ_VISF01000001.1"/>
</dbReference>
<dbReference type="PANTHER" id="PTHR43542:SF1">
    <property type="entry name" value="METHYLTRANSFERASE"/>
    <property type="match status" value="1"/>
</dbReference>
<accession>A0A4R1KC54</accession>
<reference evidence="3 4" key="1">
    <citation type="submission" date="2019-03" db="EMBL/GenBank/DDBJ databases">
        <title>Genomic Encyclopedia of Type Strains, Phase IV (KMG-IV): sequencing the most valuable type-strain genomes for metagenomic binning, comparative biology and taxonomic classification.</title>
        <authorList>
            <person name="Goeker M."/>
        </authorList>
    </citation>
    <scope>NUCLEOTIDE SEQUENCE [LARGE SCALE GENOMIC DNA]</scope>
    <source>
        <strain evidence="3 4">DSM 24984</strain>
    </source>
</reference>
<dbReference type="InterPro" id="IPR004398">
    <property type="entry name" value="RNA_MeTrfase_RsmD"/>
</dbReference>
<dbReference type="AlphaFoldDB" id="A0A4R1KC54"/>
<protein>
    <submittedName>
        <fullName evidence="3">16S rRNA (Guanine(966)-N(2))-methyltransferase RsmD</fullName>
    </submittedName>
</protein>
<evidence type="ECO:0000313" key="3">
    <source>
        <dbReference type="EMBL" id="TCK61610.1"/>
    </source>
</evidence>
<evidence type="ECO:0000256" key="1">
    <source>
        <dbReference type="ARBA" id="ARBA00022603"/>
    </source>
</evidence>
<proteinExistence type="predicted"/>
<organism evidence="3 4">
    <name type="scientific">Seleniivibrio woodruffii</name>
    <dbReference type="NCBI Taxonomy" id="1078050"/>
    <lineage>
        <taxon>Bacteria</taxon>
        <taxon>Pseudomonadati</taxon>
        <taxon>Deferribacterota</taxon>
        <taxon>Deferribacteres</taxon>
        <taxon>Deferribacterales</taxon>
        <taxon>Geovibrionaceae</taxon>
        <taxon>Seleniivibrio</taxon>
    </lineage>
</organism>